<accession>A0A7K8KCN7</accession>
<name>A0A7K8KCN7_9AVES</name>
<dbReference type="Pfam" id="PF21047">
    <property type="entry name" value="HEAT_Maestro"/>
    <property type="match status" value="1"/>
</dbReference>
<dbReference type="InterPro" id="IPR055406">
    <property type="entry name" value="HEAT_Maestro"/>
</dbReference>
<dbReference type="SUPFAM" id="SSF48371">
    <property type="entry name" value="ARM repeat"/>
    <property type="match status" value="1"/>
</dbReference>
<dbReference type="PANTHER" id="PTHR23120:SF42">
    <property type="entry name" value="MAESTRO HEAT-LIKE REPEAT FAMILY MEMBER 3"/>
    <property type="match status" value="1"/>
</dbReference>
<comment type="caution">
    <text evidence="4">The sequence shown here is derived from an EMBL/GenBank/DDBJ whole genome shotgun (WGS) entry which is preliminary data.</text>
</comment>
<sequence length="724" mass="81324">SRARLLPQEMSNSLVCPCFSSVFHLPPQTGRRGLEAFLYSKTLAAMDSMLQTLVRSAGTLGLLELQNILQFLLPFTDSQLAGVQERAVARIAELTNFITTYTLLQLCPCFAQATRFTHQCPEAHRFLVLGRLVGHLTLCCTSKNSRTCEKAVRALYNLHVFILQQKTWLRVPLSPHSRDALGDTLGDKSPLLSFIPQMLVQYLRPSDRVDVMLMAIKSLRSESTYSIKVAAHMVEVLVKESDFRQAQLLKIVEATYRTLPSILSVVACNSLHRALLVLSGKHPREMVASLLQCSLTCTCVAVNMWKAMLSEPHAAQRVLGELLRTLMNPSPYNTSPKDNPRILSLAAARAISEILLQEVGANKVDESPCLQEVEAVFPQLFLAMLFQVSFTAELTLQEVSIFWKEDQENLLAPIRSAVQGTKRLLCSMGCESQVAAIEALGGWEALLSAQSHLTGVRVVAREMMKTPTDLRTSIFRHVVQFLRVEDPTREMVIMVFLIEMLDCTDLSRELDRALAIFPMYLQSQCLGMSSLVLRGILRLTERPDTARRTLVLMQHVVKQLQSADSDAAATALLVLRKMLQLLEGNAPSRTALVLASELQPLFDHESDTVRELSIQLFQSTMGLVVQAEKRKMKQVVWDSLLPLLFHLHDENKNVAKASQEALHCAGLFLKWRQLAQLAETAQVWRISECLLARKRSRAEVYLRQSQPYLQSPQETLRQEAVRFI</sequence>
<dbReference type="Proteomes" id="UP000533896">
    <property type="component" value="Unassembled WGS sequence"/>
</dbReference>
<keyword evidence="5" id="KW-1185">Reference proteome</keyword>
<feature type="non-terminal residue" evidence="4">
    <location>
        <position position="1"/>
    </location>
</feature>
<dbReference type="InterPro" id="IPR048465">
    <property type="entry name" value="Maestro-like_HEAT"/>
</dbReference>
<dbReference type="InterPro" id="IPR045206">
    <property type="entry name" value="Maestro_heat-like_prot"/>
</dbReference>
<feature type="domain" description="Maestro-like HEAT-repeats" evidence="2">
    <location>
        <begin position="105"/>
        <end position="319"/>
    </location>
</feature>
<protein>
    <submittedName>
        <fullName evidence="4">MROH7 protein</fullName>
    </submittedName>
</protein>
<feature type="non-terminal residue" evidence="4">
    <location>
        <position position="724"/>
    </location>
</feature>
<dbReference type="GO" id="GO:0005737">
    <property type="term" value="C:cytoplasm"/>
    <property type="evidence" value="ECO:0007669"/>
    <property type="project" value="TreeGrafter"/>
</dbReference>
<evidence type="ECO:0000259" key="2">
    <source>
        <dbReference type="Pfam" id="PF21047"/>
    </source>
</evidence>
<evidence type="ECO:0000313" key="4">
    <source>
        <dbReference type="EMBL" id="NXE14817.1"/>
    </source>
</evidence>
<dbReference type="InterPro" id="IPR016024">
    <property type="entry name" value="ARM-type_fold"/>
</dbReference>
<feature type="domain" description="Maestro/Maestro-like HEAT-repeats" evidence="3">
    <location>
        <begin position="526"/>
        <end position="724"/>
    </location>
</feature>
<dbReference type="OrthoDB" id="9421177at2759"/>
<dbReference type="EMBL" id="VWYV01001479">
    <property type="protein sequence ID" value="NXE14817.1"/>
    <property type="molecule type" value="Genomic_DNA"/>
</dbReference>
<evidence type="ECO:0000313" key="5">
    <source>
        <dbReference type="Proteomes" id="UP000533896"/>
    </source>
</evidence>
<evidence type="ECO:0000259" key="3">
    <source>
        <dbReference type="Pfam" id="PF23227"/>
    </source>
</evidence>
<dbReference type="AlphaFoldDB" id="A0A7K8KCN7"/>
<evidence type="ECO:0000256" key="1">
    <source>
        <dbReference type="ARBA" id="ARBA00022737"/>
    </source>
</evidence>
<proteinExistence type="predicted"/>
<dbReference type="PANTHER" id="PTHR23120">
    <property type="entry name" value="MAESTRO-RELATED HEAT DOMAIN-CONTAINING"/>
    <property type="match status" value="1"/>
</dbReference>
<organism evidence="4 5">
    <name type="scientific">Lophotis ruficrista</name>
    <dbReference type="NCBI Taxonomy" id="172689"/>
    <lineage>
        <taxon>Eukaryota</taxon>
        <taxon>Metazoa</taxon>
        <taxon>Chordata</taxon>
        <taxon>Craniata</taxon>
        <taxon>Vertebrata</taxon>
        <taxon>Euteleostomi</taxon>
        <taxon>Archelosauria</taxon>
        <taxon>Archosauria</taxon>
        <taxon>Dinosauria</taxon>
        <taxon>Saurischia</taxon>
        <taxon>Theropoda</taxon>
        <taxon>Coelurosauria</taxon>
        <taxon>Aves</taxon>
        <taxon>Neognathae</taxon>
        <taxon>Neoaves</taxon>
        <taxon>Otidimorphae</taxon>
        <taxon>Otidiformes</taxon>
        <taxon>Otididae</taxon>
        <taxon>Lophotis</taxon>
    </lineage>
</organism>
<dbReference type="Pfam" id="PF23227">
    <property type="entry name" value="HEAT_MROH2B_C"/>
    <property type="match status" value="1"/>
</dbReference>
<keyword evidence="1" id="KW-0677">Repeat</keyword>
<gene>
    <name evidence="4" type="primary">Mroh7</name>
    <name evidence="4" type="ORF">LOPRUF_R10372</name>
</gene>
<reference evidence="4 5" key="1">
    <citation type="submission" date="2019-09" db="EMBL/GenBank/DDBJ databases">
        <title>Bird 10,000 Genomes (B10K) Project - Family phase.</title>
        <authorList>
            <person name="Zhang G."/>
        </authorList>
    </citation>
    <scope>NUCLEOTIDE SEQUENCE [LARGE SCALE GENOMIC DNA]</scope>
    <source>
        <strain evidence="4">B10K-CU-031-23</strain>
    </source>
</reference>